<organism evidence="2">
    <name type="scientific">Hexamita inflata</name>
    <dbReference type="NCBI Taxonomy" id="28002"/>
    <lineage>
        <taxon>Eukaryota</taxon>
        <taxon>Metamonada</taxon>
        <taxon>Diplomonadida</taxon>
        <taxon>Hexamitidae</taxon>
        <taxon>Hexamitinae</taxon>
        <taxon>Hexamita</taxon>
    </lineage>
</organism>
<reference evidence="2" key="1">
    <citation type="submission" date="2023-06" db="EMBL/GenBank/DDBJ databases">
        <authorList>
            <person name="Kurt Z."/>
        </authorList>
    </citation>
    <scope>NUCLEOTIDE SEQUENCE</scope>
</reference>
<protein>
    <submittedName>
        <fullName evidence="2">Uncharacterized protein</fullName>
    </submittedName>
</protein>
<keyword evidence="1" id="KW-1133">Transmembrane helix</keyword>
<dbReference type="Proteomes" id="UP001642409">
    <property type="component" value="Unassembled WGS sequence"/>
</dbReference>
<keyword evidence="4" id="KW-1185">Reference proteome</keyword>
<proteinExistence type="predicted"/>
<keyword evidence="1" id="KW-0812">Transmembrane</keyword>
<dbReference type="AlphaFoldDB" id="A0AA86TU73"/>
<gene>
    <name evidence="2" type="ORF">HINF_LOCUS14837</name>
    <name evidence="3" type="ORF">HINF_LOCUS1749</name>
</gene>
<evidence type="ECO:0000256" key="1">
    <source>
        <dbReference type="SAM" id="Phobius"/>
    </source>
</evidence>
<evidence type="ECO:0000313" key="2">
    <source>
        <dbReference type="EMBL" id="CAI9927192.1"/>
    </source>
</evidence>
<accession>A0AA86TU73</accession>
<evidence type="ECO:0000313" key="4">
    <source>
        <dbReference type="Proteomes" id="UP001642409"/>
    </source>
</evidence>
<keyword evidence="1" id="KW-0472">Membrane</keyword>
<sequence>MLLLLVNSKQLNCFTQNSSVMLSIQTRIATLNLQPLNDNSKDMLLCNQLEGSVYDIKITTGNFTYSYSKQLTFSLTSNIQVDFPCTDSILQCKDAFLATSATFQMFFPDTHTYVEDSISDLKIDKYNRLNCITNPYISVVHELYQVKVYGTDAGCIIPLDQTKNAIVTLKAYPDFVFTKTISLQGATSVQDVLNNIVFDCINDYIKTPQRSCKRMVNEFMLSVSSYAELTVSFSGLIPDNSSLSYSRNSQFSIQTDIVTISSSFVDQFDCFKSQEIVYFTDMFRLNLPTNESMVHCKQPVQQYIGDFDKSVYIIQIQENRDFRIGTVVSLEFDNVIPDFQSNKPWLPCDLELSGKKSCEEKIKIISQLKTRTAFIARNYYKNGVEIQSFQTSATSRKARQINGIANITRTQICFHTSTWVNDKQTVQVRVQLMAGMPFYSEVGHDIVLDIRGQVQYPVPEEIYCFNYILNESQDAAYTNLMNMDNVTGLWSFLGTQVAIYETHFANDGVQVNFLEIGAVIAVILVTIWFIITLYYELHSKTTFEICIKPAVADMSVLRQNVDNNNNNSNKSVVYIESRRQSDEIPEVKPNVYGHVLEGGLIDSRRQSFTKYHQLAEEVNNSRVEEQTDDFGRIRTDSQK</sequence>
<reference evidence="3 4" key="2">
    <citation type="submission" date="2024-07" db="EMBL/GenBank/DDBJ databases">
        <authorList>
            <person name="Akdeniz Z."/>
        </authorList>
    </citation>
    <scope>NUCLEOTIDE SEQUENCE [LARGE SCALE GENOMIC DNA]</scope>
</reference>
<dbReference type="EMBL" id="CATOUU010000380">
    <property type="protein sequence ID" value="CAI9927192.1"/>
    <property type="molecule type" value="Genomic_DNA"/>
</dbReference>
<name>A0AA86TU73_9EUKA</name>
<dbReference type="EMBL" id="CAXDID020000003">
    <property type="protein sequence ID" value="CAL5972126.1"/>
    <property type="molecule type" value="Genomic_DNA"/>
</dbReference>
<evidence type="ECO:0000313" key="3">
    <source>
        <dbReference type="EMBL" id="CAL5972126.1"/>
    </source>
</evidence>
<comment type="caution">
    <text evidence="2">The sequence shown here is derived from an EMBL/GenBank/DDBJ whole genome shotgun (WGS) entry which is preliminary data.</text>
</comment>
<feature type="transmembrane region" description="Helical" evidence="1">
    <location>
        <begin position="513"/>
        <end position="535"/>
    </location>
</feature>